<name>A0AA42UNB0_9PSED</name>
<dbReference type="InterPro" id="IPR003458">
    <property type="entry name" value="Phage_T4_Gp38_tail_assem"/>
</dbReference>
<dbReference type="Pfam" id="PF02413">
    <property type="entry name" value="Caudo_TAP"/>
    <property type="match status" value="1"/>
</dbReference>
<gene>
    <name evidence="1" type="ORF">N5I14_03415</name>
</gene>
<comment type="caution">
    <text evidence="1">The sequence shown here is derived from an EMBL/GenBank/DDBJ whole genome shotgun (WGS) entry which is preliminary data.</text>
</comment>
<evidence type="ECO:0000313" key="2">
    <source>
        <dbReference type="Proteomes" id="UP001160882"/>
    </source>
</evidence>
<dbReference type="EMBL" id="JAOCGG010000004">
    <property type="protein sequence ID" value="MDH1629291.1"/>
    <property type="molecule type" value="Genomic_DNA"/>
</dbReference>
<sequence>MTIYFSKTEQTFFDDEVNSTIPADAKVISAAAHAALFAGVAAGKGIDFSGAKPALIDLPPPTVEQLRETAFAQRDKGLSIAALRIAPLQDAVDLGNASDDVRAKLTKWKQYRVDLNDIDQHEGFPQIIDWPQPPE</sequence>
<proteinExistence type="predicted"/>
<dbReference type="AlphaFoldDB" id="A0AA42UNB0"/>
<protein>
    <submittedName>
        <fullName evidence="1">Tail fiber assembly protein</fullName>
    </submittedName>
</protein>
<organism evidence="1 2">
    <name type="scientific">Pseudomonas mosselii</name>
    <dbReference type="NCBI Taxonomy" id="78327"/>
    <lineage>
        <taxon>Bacteria</taxon>
        <taxon>Pseudomonadati</taxon>
        <taxon>Pseudomonadota</taxon>
        <taxon>Gammaproteobacteria</taxon>
        <taxon>Pseudomonadales</taxon>
        <taxon>Pseudomonadaceae</taxon>
        <taxon>Pseudomonas</taxon>
    </lineage>
</organism>
<reference evidence="1" key="1">
    <citation type="submission" date="2022-09" db="EMBL/GenBank/DDBJ databases">
        <title>Intensive care unit water sources are persistently colonized with multi-drug resistant bacteria and are the site of extensive horizontal gene transfer of antibiotic resistance genes.</title>
        <authorList>
            <person name="Diorio-Toth L."/>
        </authorList>
    </citation>
    <scope>NUCLEOTIDE SEQUENCE</scope>
    <source>
        <strain evidence="1">GD03782</strain>
    </source>
</reference>
<dbReference type="Proteomes" id="UP001160882">
    <property type="component" value="Unassembled WGS sequence"/>
</dbReference>
<accession>A0AA42UNB0</accession>
<evidence type="ECO:0000313" key="1">
    <source>
        <dbReference type="EMBL" id="MDH1629291.1"/>
    </source>
</evidence>
<dbReference type="RefSeq" id="WP_280080373.1">
    <property type="nucleotide sequence ID" value="NZ_JAOCGG010000004.1"/>
</dbReference>